<evidence type="ECO:0000259" key="7">
    <source>
        <dbReference type="Pfam" id="PF01138"/>
    </source>
</evidence>
<dbReference type="Pfam" id="PF01138">
    <property type="entry name" value="RNase_PH"/>
    <property type="match status" value="1"/>
</dbReference>
<name>A0A5K3FKH5_MESCO</name>
<feature type="domain" description="Exoribonuclease phosphorolytic" evidence="7">
    <location>
        <begin position="33"/>
        <end position="169"/>
    </location>
</feature>
<sequence>MNDLGLLKPVCLFEQLFNQKLRLNDVPLDQFADFSCSTNVISTAVGSAMVSVGATRVLCGIKVKVLAYLPENTCPRFICNVDHLGLAHRGLRANAAPSKEDQSLAVQLEWLLGSVAVPDATKQLLIYPEDSDCAVATYLLHVDVAIIFDDGCLLDACLAACLAALASATWPRLVVASSDSQIASSAASSLKVQFKEKEESEVVNVVISEWPVALSFAVVPRPPPNAAHELICQPSRSESLLWDTDASTCHFVLNSAGEIIDFSMIGGFASCLWTLLEEASADKSSDIIEEAVQRAIKYLMTAKLYSVVRGKVVSIKEFGAFVSIEGSDRQGNSLAFYPSQFPRAAS</sequence>
<dbReference type="InterPro" id="IPR050590">
    <property type="entry name" value="Exosome_comp_Rrp42_subfam"/>
</dbReference>
<dbReference type="WBParaSite" id="MCU_009269-RB">
    <property type="protein sequence ID" value="MCU_009269-RB"/>
    <property type="gene ID" value="MCU_009269"/>
</dbReference>
<dbReference type="GO" id="GO:0034473">
    <property type="term" value="P:U1 snRNA 3'-end processing"/>
    <property type="evidence" value="ECO:0007669"/>
    <property type="project" value="TreeGrafter"/>
</dbReference>
<dbReference type="GO" id="GO:0071035">
    <property type="term" value="P:nuclear polyadenylation-dependent rRNA catabolic process"/>
    <property type="evidence" value="ECO:0007669"/>
    <property type="project" value="TreeGrafter"/>
</dbReference>
<dbReference type="GO" id="GO:0000176">
    <property type="term" value="C:nuclear exosome (RNase complex)"/>
    <property type="evidence" value="ECO:0007669"/>
    <property type="project" value="TreeGrafter"/>
</dbReference>
<dbReference type="GO" id="GO:0005730">
    <property type="term" value="C:nucleolus"/>
    <property type="evidence" value="ECO:0007669"/>
    <property type="project" value="UniProtKB-SubCell"/>
</dbReference>
<evidence type="ECO:0000256" key="1">
    <source>
        <dbReference type="ARBA" id="ARBA00004496"/>
    </source>
</evidence>
<dbReference type="GO" id="GO:0016075">
    <property type="term" value="P:rRNA catabolic process"/>
    <property type="evidence" value="ECO:0007669"/>
    <property type="project" value="TreeGrafter"/>
</dbReference>
<comment type="similarity">
    <text evidence="3">Belongs to the RNase PH family.</text>
</comment>
<dbReference type="PANTHER" id="PTHR11097">
    <property type="entry name" value="EXOSOME COMPLEX EXONUCLEASE RIBOSOMAL RNA PROCESSING PROTEIN"/>
    <property type="match status" value="1"/>
</dbReference>
<proteinExistence type="inferred from homology"/>
<dbReference type="Gene3D" id="3.30.230.70">
    <property type="entry name" value="GHMP Kinase, N-terminal domain"/>
    <property type="match status" value="1"/>
</dbReference>
<dbReference type="InterPro" id="IPR020568">
    <property type="entry name" value="Ribosomal_Su5_D2-typ_SF"/>
</dbReference>
<dbReference type="SUPFAM" id="SSF54211">
    <property type="entry name" value="Ribosomal protein S5 domain 2-like"/>
    <property type="match status" value="1"/>
</dbReference>
<dbReference type="GO" id="GO:0034475">
    <property type="term" value="P:U4 snRNA 3'-end processing"/>
    <property type="evidence" value="ECO:0007669"/>
    <property type="project" value="TreeGrafter"/>
</dbReference>
<dbReference type="GO" id="GO:0071038">
    <property type="term" value="P:TRAMP-dependent tRNA surveillance pathway"/>
    <property type="evidence" value="ECO:0007669"/>
    <property type="project" value="TreeGrafter"/>
</dbReference>
<dbReference type="PANTHER" id="PTHR11097:SF8">
    <property type="entry name" value="EXOSOME COMPLEX COMPONENT RRP42"/>
    <property type="match status" value="1"/>
</dbReference>
<keyword evidence="5" id="KW-0271">Exosome</keyword>
<dbReference type="GO" id="GO:0071028">
    <property type="term" value="P:nuclear mRNA surveillance"/>
    <property type="evidence" value="ECO:0007669"/>
    <property type="project" value="TreeGrafter"/>
</dbReference>
<protein>
    <recommendedName>
        <fullName evidence="6">Ribosomal RNA-processing protein 42</fullName>
    </recommendedName>
</protein>
<dbReference type="GO" id="GO:0000177">
    <property type="term" value="C:cytoplasmic exosome (RNase complex)"/>
    <property type="evidence" value="ECO:0007669"/>
    <property type="project" value="TreeGrafter"/>
</dbReference>
<dbReference type="GO" id="GO:0034476">
    <property type="term" value="P:U5 snRNA 3'-end processing"/>
    <property type="evidence" value="ECO:0007669"/>
    <property type="project" value="TreeGrafter"/>
</dbReference>
<accession>A0A5K3FKH5</accession>
<dbReference type="GO" id="GO:0035925">
    <property type="term" value="F:mRNA 3'-UTR AU-rich region binding"/>
    <property type="evidence" value="ECO:0007669"/>
    <property type="project" value="TreeGrafter"/>
</dbReference>
<evidence type="ECO:0000313" key="8">
    <source>
        <dbReference type="WBParaSite" id="MCU_009269-RB"/>
    </source>
</evidence>
<dbReference type="InterPro" id="IPR001247">
    <property type="entry name" value="ExoRNase_PH_dom1"/>
</dbReference>
<evidence type="ECO:0000256" key="3">
    <source>
        <dbReference type="ARBA" id="ARBA00006678"/>
    </source>
</evidence>
<dbReference type="AlphaFoldDB" id="A0A5K3FKH5"/>
<dbReference type="InterPro" id="IPR027408">
    <property type="entry name" value="PNPase/RNase_PH_dom_sf"/>
</dbReference>
<reference evidence="8" key="1">
    <citation type="submission" date="2019-11" db="UniProtKB">
        <authorList>
            <consortium name="WormBaseParasite"/>
        </authorList>
    </citation>
    <scope>IDENTIFICATION</scope>
</reference>
<dbReference type="GO" id="GO:0000467">
    <property type="term" value="P:exonucleolytic trimming to generate mature 3'-end of 5.8S rRNA from tricistronic rRNA transcript (SSU-rRNA, 5.8S rRNA, LSU-rRNA)"/>
    <property type="evidence" value="ECO:0007669"/>
    <property type="project" value="TreeGrafter"/>
</dbReference>
<evidence type="ECO:0000256" key="4">
    <source>
        <dbReference type="ARBA" id="ARBA00022490"/>
    </source>
</evidence>
<evidence type="ECO:0000256" key="5">
    <source>
        <dbReference type="ARBA" id="ARBA00022835"/>
    </source>
</evidence>
<keyword evidence="4" id="KW-0963">Cytoplasm</keyword>
<evidence type="ECO:0000256" key="2">
    <source>
        <dbReference type="ARBA" id="ARBA00004604"/>
    </source>
</evidence>
<evidence type="ECO:0000256" key="6">
    <source>
        <dbReference type="ARBA" id="ARBA00042523"/>
    </source>
</evidence>
<organism evidence="8">
    <name type="scientific">Mesocestoides corti</name>
    <name type="common">Flatworm</name>
    <dbReference type="NCBI Taxonomy" id="53468"/>
    <lineage>
        <taxon>Eukaryota</taxon>
        <taxon>Metazoa</taxon>
        <taxon>Spiralia</taxon>
        <taxon>Lophotrochozoa</taxon>
        <taxon>Platyhelminthes</taxon>
        <taxon>Cestoda</taxon>
        <taxon>Eucestoda</taxon>
        <taxon>Cyclophyllidea</taxon>
        <taxon>Mesocestoididae</taxon>
        <taxon>Mesocestoides</taxon>
    </lineage>
</organism>
<comment type="subcellular location">
    <subcellularLocation>
        <location evidence="1">Cytoplasm</location>
    </subcellularLocation>
    <subcellularLocation>
        <location evidence="2">Nucleus</location>
        <location evidence="2">Nucleolus</location>
    </subcellularLocation>
</comment>